<dbReference type="Pfam" id="PF13276">
    <property type="entry name" value="HTH_21"/>
    <property type="match status" value="1"/>
</dbReference>
<dbReference type="EMBL" id="CP060783">
    <property type="protein sequence ID" value="QNP50189.1"/>
    <property type="molecule type" value="Genomic_DNA"/>
</dbReference>
<dbReference type="GO" id="GO:0003677">
    <property type="term" value="F:DNA binding"/>
    <property type="evidence" value="ECO:0007669"/>
    <property type="project" value="InterPro"/>
</dbReference>
<dbReference type="AlphaFoldDB" id="A0A7H0GPH3"/>
<dbReference type="Gene3D" id="1.10.10.10">
    <property type="entry name" value="Winged helix-like DNA-binding domain superfamily/Winged helix DNA-binding domain"/>
    <property type="match status" value="1"/>
</dbReference>
<dbReference type="Proteomes" id="UP000516028">
    <property type="component" value="Chromosome"/>
</dbReference>
<dbReference type="SUPFAM" id="SSF46689">
    <property type="entry name" value="Homeodomain-like"/>
    <property type="match status" value="1"/>
</dbReference>
<dbReference type="GO" id="GO:0004803">
    <property type="term" value="F:transposase activity"/>
    <property type="evidence" value="ECO:0007669"/>
    <property type="project" value="InterPro"/>
</dbReference>
<gene>
    <name evidence="3" type="ORF">H9K75_10445</name>
</gene>
<dbReference type="InterPro" id="IPR048020">
    <property type="entry name" value="Transpos_IS3"/>
</dbReference>
<evidence type="ECO:0000259" key="2">
    <source>
        <dbReference type="PROSITE" id="PS50994"/>
    </source>
</evidence>
<dbReference type="Pfam" id="PF01527">
    <property type="entry name" value="HTH_Tnp_1"/>
    <property type="match status" value="1"/>
</dbReference>
<keyword evidence="1" id="KW-0175">Coiled coil</keyword>
<dbReference type="InterPro" id="IPR002514">
    <property type="entry name" value="Transposase_8"/>
</dbReference>
<evidence type="ECO:0000313" key="4">
    <source>
        <dbReference type="Proteomes" id="UP000516028"/>
    </source>
</evidence>
<dbReference type="InterPro" id="IPR050900">
    <property type="entry name" value="Transposase_IS3/IS150/IS904"/>
</dbReference>
<dbReference type="GO" id="GO:0015074">
    <property type="term" value="P:DNA integration"/>
    <property type="evidence" value="ECO:0007669"/>
    <property type="project" value="InterPro"/>
</dbReference>
<dbReference type="InterPro" id="IPR001584">
    <property type="entry name" value="Integrase_cat-core"/>
</dbReference>
<dbReference type="Gene3D" id="3.30.420.10">
    <property type="entry name" value="Ribonuclease H-like superfamily/Ribonuclease H"/>
    <property type="match status" value="1"/>
</dbReference>
<evidence type="ECO:0000313" key="3">
    <source>
        <dbReference type="EMBL" id="QNP50189.1"/>
    </source>
</evidence>
<keyword evidence="4" id="KW-1185">Reference proteome</keyword>
<feature type="coiled-coil region" evidence="1">
    <location>
        <begin position="65"/>
        <end position="92"/>
    </location>
</feature>
<dbReference type="Pfam" id="PF00665">
    <property type="entry name" value="rve"/>
    <property type="match status" value="1"/>
</dbReference>
<dbReference type="InterPro" id="IPR025948">
    <property type="entry name" value="HTH-like_dom"/>
</dbReference>
<dbReference type="InterPro" id="IPR036388">
    <property type="entry name" value="WH-like_DNA-bd_sf"/>
</dbReference>
<dbReference type="Pfam" id="PF13333">
    <property type="entry name" value="rve_2"/>
    <property type="match status" value="1"/>
</dbReference>
<dbReference type="InterPro" id="IPR036397">
    <property type="entry name" value="RNaseH_sf"/>
</dbReference>
<sequence length="410" mass="46938">MKKSNKFSPEVRERAVRMVQEHRGEYPSLWAAIESIAPKIGCVPQTLHEWVKRVEVDKGVREGVTTSEAQRVKDLEREVKELRRANEILKLASAFFGPGGARPPTQVLRDFIDKHRNTFGVEPVCKVLQIAPSGYRRHAALLREPHKRCARARRDDVLVPEIQRVWQANMQVYGADKVWRQLAREGTVVARCTVERLMRRMGLRGVMRGKVVRTTISDAKAACPLDLVNRQFRAERPNQLWVSDFTYVSTWQGWLYVAFVIDVFARRIVGWRVSSSMRTDFVLDALEQALYARQPERDGSLVCHSDRGSQYVSIRYTERLAEAGIEPSVGSKGDSYDNALAETINGLYKAELIHRRAPWKTKESVELATLEWVAWFNHHRLLEPIGYIPPAEAEANYWRQLACQATTMAA</sequence>
<reference evidence="3 4" key="1">
    <citation type="submission" date="2020-08" db="EMBL/GenBank/DDBJ databases">
        <title>Genome sequence of Diaphorobacter aerolatus KACC 16536T.</title>
        <authorList>
            <person name="Hyun D.-W."/>
            <person name="Bae J.-W."/>
        </authorList>
    </citation>
    <scope>NUCLEOTIDE SEQUENCE [LARGE SCALE GENOMIC DNA]</scope>
    <source>
        <strain evidence="3 4">KACC 16536</strain>
    </source>
</reference>
<dbReference type="KEGG" id="daer:H9K75_10445"/>
<dbReference type="InterPro" id="IPR009057">
    <property type="entry name" value="Homeodomain-like_sf"/>
</dbReference>
<accession>A0A7H0GPH3</accession>
<protein>
    <submittedName>
        <fullName evidence="3">IS3 family transposase</fullName>
    </submittedName>
</protein>
<dbReference type="NCBIfam" id="NF033516">
    <property type="entry name" value="transpos_IS3"/>
    <property type="match status" value="1"/>
</dbReference>
<dbReference type="PROSITE" id="PS50994">
    <property type="entry name" value="INTEGRASE"/>
    <property type="match status" value="1"/>
</dbReference>
<dbReference type="GO" id="GO:0006313">
    <property type="term" value="P:DNA transposition"/>
    <property type="evidence" value="ECO:0007669"/>
    <property type="project" value="InterPro"/>
</dbReference>
<feature type="domain" description="Integrase catalytic" evidence="2">
    <location>
        <begin position="233"/>
        <end position="397"/>
    </location>
</feature>
<organism evidence="3 4">
    <name type="scientific">Diaphorobacter aerolatus</name>
    <dbReference type="NCBI Taxonomy" id="1288495"/>
    <lineage>
        <taxon>Bacteria</taxon>
        <taxon>Pseudomonadati</taxon>
        <taxon>Pseudomonadota</taxon>
        <taxon>Betaproteobacteria</taxon>
        <taxon>Burkholderiales</taxon>
        <taxon>Comamonadaceae</taxon>
        <taxon>Diaphorobacter</taxon>
    </lineage>
</organism>
<dbReference type="PANTHER" id="PTHR46889">
    <property type="entry name" value="TRANSPOSASE INSF FOR INSERTION SEQUENCE IS3B-RELATED"/>
    <property type="match status" value="1"/>
</dbReference>
<proteinExistence type="predicted"/>
<dbReference type="SUPFAM" id="SSF53098">
    <property type="entry name" value="Ribonuclease H-like"/>
    <property type="match status" value="1"/>
</dbReference>
<dbReference type="InterPro" id="IPR012337">
    <property type="entry name" value="RNaseH-like_sf"/>
</dbReference>
<evidence type="ECO:0000256" key="1">
    <source>
        <dbReference type="SAM" id="Coils"/>
    </source>
</evidence>
<name>A0A7H0GPH3_9BURK</name>
<dbReference type="PANTHER" id="PTHR46889:SF4">
    <property type="entry name" value="TRANSPOSASE INSO FOR INSERTION SEQUENCE ELEMENT IS911B-RELATED"/>
    <property type="match status" value="1"/>
</dbReference>